<comment type="caution">
    <text evidence="3">The sequence shown here is derived from an EMBL/GenBank/DDBJ whole genome shotgun (WGS) entry which is preliminary data.</text>
</comment>
<evidence type="ECO:0000259" key="2">
    <source>
        <dbReference type="Pfam" id="PF00248"/>
    </source>
</evidence>
<evidence type="ECO:0000256" key="1">
    <source>
        <dbReference type="ARBA" id="ARBA00023002"/>
    </source>
</evidence>
<proteinExistence type="predicted"/>
<gene>
    <name evidence="3" type="ORF">IAC74_02565</name>
</gene>
<feature type="domain" description="NADP-dependent oxidoreductase" evidence="2">
    <location>
        <begin position="14"/>
        <end position="317"/>
    </location>
</feature>
<organism evidence="3 4">
    <name type="scientific">Candidatus Aphodoplasma excrementigallinarum</name>
    <dbReference type="NCBI Taxonomy" id="2840673"/>
    <lineage>
        <taxon>Bacteria</taxon>
        <taxon>Bacillati</taxon>
        <taxon>Bacillota</taxon>
        <taxon>Clostridia</taxon>
        <taxon>Eubacteriales</taxon>
        <taxon>Candidatus Aphodoplasma</taxon>
    </lineage>
</organism>
<dbReference type="CDD" id="cd19082">
    <property type="entry name" value="AKR_AKR10A1_2"/>
    <property type="match status" value="1"/>
</dbReference>
<dbReference type="InterPro" id="IPR036812">
    <property type="entry name" value="NAD(P)_OxRdtase_dom_sf"/>
</dbReference>
<dbReference type="Proteomes" id="UP000886743">
    <property type="component" value="Unassembled WGS sequence"/>
</dbReference>
<accession>A0A9D1NFZ3</accession>
<dbReference type="PANTHER" id="PTHR43364:SF4">
    <property type="entry name" value="NAD(P)-LINKED OXIDOREDUCTASE SUPERFAMILY PROTEIN"/>
    <property type="match status" value="1"/>
</dbReference>
<protein>
    <submittedName>
        <fullName evidence="3">Aldo/keto reductase</fullName>
    </submittedName>
</protein>
<evidence type="ECO:0000313" key="3">
    <source>
        <dbReference type="EMBL" id="HIV02432.1"/>
    </source>
</evidence>
<dbReference type="GO" id="GO:0016491">
    <property type="term" value="F:oxidoreductase activity"/>
    <property type="evidence" value="ECO:0007669"/>
    <property type="project" value="UniProtKB-KW"/>
</dbReference>
<dbReference type="SUPFAM" id="SSF51430">
    <property type="entry name" value="NAD(P)-linked oxidoreductase"/>
    <property type="match status" value="1"/>
</dbReference>
<evidence type="ECO:0000313" key="4">
    <source>
        <dbReference type="Proteomes" id="UP000886743"/>
    </source>
</evidence>
<reference evidence="3" key="2">
    <citation type="journal article" date="2021" name="PeerJ">
        <title>Extensive microbial diversity within the chicken gut microbiome revealed by metagenomics and culture.</title>
        <authorList>
            <person name="Gilroy R."/>
            <person name="Ravi A."/>
            <person name="Getino M."/>
            <person name="Pursley I."/>
            <person name="Horton D.L."/>
            <person name="Alikhan N.F."/>
            <person name="Baker D."/>
            <person name="Gharbi K."/>
            <person name="Hall N."/>
            <person name="Watson M."/>
            <person name="Adriaenssens E.M."/>
            <person name="Foster-Nyarko E."/>
            <person name="Jarju S."/>
            <person name="Secka A."/>
            <person name="Antonio M."/>
            <person name="Oren A."/>
            <person name="Chaudhuri R.R."/>
            <person name="La Ragione R."/>
            <person name="Hildebrand F."/>
            <person name="Pallen M.J."/>
        </authorList>
    </citation>
    <scope>NUCLEOTIDE SEQUENCE</scope>
    <source>
        <strain evidence="3">4920</strain>
    </source>
</reference>
<dbReference type="EMBL" id="DVOF01000074">
    <property type="protein sequence ID" value="HIV02432.1"/>
    <property type="molecule type" value="Genomic_DNA"/>
</dbReference>
<dbReference type="InterPro" id="IPR050523">
    <property type="entry name" value="AKR_Detox_Biosynth"/>
</dbReference>
<sequence length="320" mass="35224">MIFKTIHDIKVSSIVLGTDTFGTDTSETESFALLDSFLELGGTTVDTARVYGCHYGGGDGISELTVGKWLASRKCRDHVVISTKCAHPPLDSMTTGRLSREEIESDIDASLRALGVDYIDILWLHRDDTSRSVEEIVDTLNLMVQKGKIRCFGGSNWKAERFAPANDYAQRTGKDGFAASQIKWSAAKSAPGFCDDPTLVEMDKTEYEYYAESKMPVFAFASQAKGFFQKYARGGEDALSPKAKKRYLCPENLAMYEKLNALSREYGISLSAAVVSVLTSNTDFDTAAIVGCKTLEQLRDTMAGADVVLPYDEIKQLLNM</sequence>
<dbReference type="Pfam" id="PF00248">
    <property type="entry name" value="Aldo_ket_red"/>
    <property type="match status" value="1"/>
</dbReference>
<reference evidence="3" key="1">
    <citation type="submission" date="2020-10" db="EMBL/GenBank/DDBJ databases">
        <authorList>
            <person name="Gilroy R."/>
        </authorList>
    </citation>
    <scope>NUCLEOTIDE SEQUENCE</scope>
    <source>
        <strain evidence="3">4920</strain>
    </source>
</reference>
<name>A0A9D1NFZ3_9FIRM</name>
<dbReference type="GO" id="GO:0005829">
    <property type="term" value="C:cytosol"/>
    <property type="evidence" value="ECO:0007669"/>
    <property type="project" value="TreeGrafter"/>
</dbReference>
<keyword evidence="1" id="KW-0560">Oxidoreductase</keyword>
<dbReference type="Gene3D" id="3.20.20.100">
    <property type="entry name" value="NADP-dependent oxidoreductase domain"/>
    <property type="match status" value="1"/>
</dbReference>
<dbReference type="InterPro" id="IPR023210">
    <property type="entry name" value="NADP_OxRdtase_dom"/>
</dbReference>
<dbReference type="AlphaFoldDB" id="A0A9D1NFZ3"/>
<dbReference type="PANTHER" id="PTHR43364">
    <property type="entry name" value="NADH-SPECIFIC METHYLGLYOXAL REDUCTASE-RELATED"/>
    <property type="match status" value="1"/>
</dbReference>